<evidence type="ECO:0000313" key="3">
    <source>
        <dbReference type="EMBL" id="CAD9391167.1"/>
    </source>
</evidence>
<dbReference type="Pfam" id="PF14438">
    <property type="entry name" value="SM-ATX"/>
    <property type="match status" value="1"/>
</dbReference>
<evidence type="ECO:0000256" key="1">
    <source>
        <dbReference type="SAM" id="MobiDB-lite"/>
    </source>
</evidence>
<feature type="region of interest" description="Disordered" evidence="1">
    <location>
        <begin position="1"/>
        <end position="57"/>
    </location>
</feature>
<dbReference type="GO" id="GO:0010494">
    <property type="term" value="C:cytoplasmic stress granule"/>
    <property type="evidence" value="ECO:0007669"/>
    <property type="project" value="TreeGrafter"/>
</dbReference>
<dbReference type="SMART" id="SM01272">
    <property type="entry name" value="LsmAD"/>
    <property type="match status" value="1"/>
</dbReference>
<feature type="compositionally biased region" description="Basic and acidic residues" evidence="1">
    <location>
        <begin position="22"/>
        <end position="40"/>
    </location>
</feature>
<feature type="domain" description="LsmAD" evidence="2">
    <location>
        <begin position="227"/>
        <end position="296"/>
    </location>
</feature>
<dbReference type="InterPro" id="IPR025852">
    <property type="entry name" value="SM_dom_ATX"/>
</dbReference>
<proteinExistence type="predicted"/>
<organism evidence="3">
    <name type="scientific">Octactis speculum</name>
    <dbReference type="NCBI Taxonomy" id="3111310"/>
    <lineage>
        <taxon>Eukaryota</taxon>
        <taxon>Sar</taxon>
        <taxon>Stramenopiles</taxon>
        <taxon>Ochrophyta</taxon>
        <taxon>Dictyochophyceae</taxon>
        <taxon>Dictyochales</taxon>
        <taxon>Dictyochaceae</taxon>
        <taxon>Octactis</taxon>
    </lineage>
</organism>
<sequence>MSTSTKPAKKSGGRGGRSRGGGTEKGKGGRMWERAGKHADPGPSAPSAPRVDGPTKELTPEEYDAQQEQYINGLCRNRFLDNLTAMAGQLVKVQRLDGSVIEGVFHTVSSVKSSEYRIVLKASKSAEPGTEPSGYYTAIIPNCEIVQVIVPDLKLHAELPAGAGAGFATDGDITDGSGGHLVGRELSSVSESWLDPSLDKPETLAEMLRKEKGQGKWDQFEANRKITGHTASFDENLYTTKLDATKISTDMEAKALKIADEIENDDAKNIHVAQERNQPIDKNIDEEDLFSGVLRPTPEVKEEKKKS</sequence>
<evidence type="ECO:0000259" key="2">
    <source>
        <dbReference type="SMART" id="SM01272"/>
    </source>
</evidence>
<dbReference type="InterPro" id="IPR009604">
    <property type="entry name" value="LsmAD_domain"/>
</dbReference>
<accession>A0A7S2BAA3</accession>
<dbReference type="Pfam" id="PF06741">
    <property type="entry name" value="LsmAD"/>
    <property type="match status" value="1"/>
</dbReference>
<dbReference type="InterPro" id="IPR045117">
    <property type="entry name" value="ATXN2-like"/>
</dbReference>
<protein>
    <recommendedName>
        <fullName evidence="2">LsmAD domain-containing protein</fullName>
    </recommendedName>
</protein>
<dbReference type="PANTHER" id="PTHR12854">
    <property type="entry name" value="ATAXIN 2-RELATED"/>
    <property type="match status" value="1"/>
</dbReference>
<dbReference type="EMBL" id="HBGS01012510">
    <property type="protein sequence ID" value="CAD9391167.1"/>
    <property type="molecule type" value="Transcribed_RNA"/>
</dbReference>
<dbReference type="PANTHER" id="PTHR12854:SF7">
    <property type="entry name" value="ATAXIN-2 HOMOLOG"/>
    <property type="match status" value="1"/>
</dbReference>
<reference evidence="3" key="1">
    <citation type="submission" date="2021-01" db="EMBL/GenBank/DDBJ databases">
        <authorList>
            <person name="Corre E."/>
            <person name="Pelletier E."/>
            <person name="Niang G."/>
            <person name="Scheremetjew M."/>
            <person name="Finn R."/>
            <person name="Kale V."/>
            <person name="Holt S."/>
            <person name="Cochrane G."/>
            <person name="Meng A."/>
            <person name="Brown T."/>
            <person name="Cohen L."/>
        </authorList>
    </citation>
    <scope>NUCLEOTIDE SEQUENCE</scope>
    <source>
        <strain evidence="3">CCMP1381</strain>
    </source>
</reference>
<dbReference type="GO" id="GO:0034063">
    <property type="term" value="P:stress granule assembly"/>
    <property type="evidence" value="ECO:0007669"/>
    <property type="project" value="TreeGrafter"/>
</dbReference>
<dbReference type="AlphaFoldDB" id="A0A7S2BAA3"/>
<gene>
    <name evidence="3" type="ORF">DSPE1174_LOCUS6602</name>
</gene>
<dbReference type="GO" id="GO:0003729">
    <property type="term" value="F:mRNA binding"/>
    <property type="evidence" value="ECO:0007669"/>
    <property type="project" value="TreeGrafter"/>
</dbReference>
<name>A0A7S2BAA3_9STRA</name>